<dbReference type="Proteomes" id="UP001432322">
    <property type="component" value="Unassembled WGS sequence"/>
</dbReference>
<accession>A0AAV5V3B2</accession>
<dbReference type="AlphaFoldDB" id="A0AAV5V3B2"/>
<dbReference type="EMBL" id="BTSY01000002">
    <property type="protein sequence ID" value="GMT12878.1"/>
    <property type="molecule type" value="Genomic_DNA"/>
</dbReference>
<feature type="non-terminal residue" evidence="1">
    <location>
        <position position="1"/>
    </location>
</feature>
<proteinExistence type="predicted"/>
<gene>
    <name evidence="1" type="ORF">PFISCL1PPCAC_4175</name>
</gene>
<name>A0AAV5V3B2_9BILA</name>
<evidence type="ECO:0000313" key="2">
    <source>
        <dbReference type="Proteomes" id="UP001432322"/>
    </source>
</evidence>
<comment type="caution">
    <text evidence="1">The sequence shown here is derived from an EMBL/GenBank/DDBJ whole genome shotgun (WGS) entry which is preliminary data.</text>
</comment>
<keyword evidence="2" id="KW-1185">Reference proteome</keyword>
<evidence type="ECO:0000313" key="1">
    <source>
        <dbReference type="EMBL" id="GMT12878.1"/>
    </source>
</evidence>
<protein>
    <submittedName>
        <fullName evidence="1">Uncharacterized protein</fullName>
    </submittedName>
</protein>
<reference evidence="1" key="1">
    <citation type="submission" date="2023-10" db="EMBL/GenBank/DDBJ databases">
        <title>Genome assembly of Pristionchus species.</title>
        <authorList>
            <person name="Yoshida K."/>
            <person name="Sommer R.J."/>
        </authorList>
    </citation>
    <scope>NUCLEOTIDE SEQUENCE</scope>
    <source>
        <strain evidence="1">RS5133</strain>
    </source>
</reference>
<organism evidence="1 2">
    <name type="scientific">Pristionchus fissidentatus</name>
    <dbReference type="NCBI Taxonomy" id="1538716"/>
    <lineage>
        <taxon>Eukaryota</taxon>
        <taxon>Metazoa</taxon>
        <taxon>Ecdysozoa</taxon>
        <taxon>Nematoda</taxon>
        <taxon>Chromadorea</taxon>
        <taxon>Rhabditida</taxon>
        <taxon>Rhabditina</taxon>
        <taxon>Diplogasteromorpha</taxon>
        <taxon>Diplogasteroidea</taxon>
        <taxon>Neodiplogasteridae</taxon>
        <taxon>Pristionchus</taxon>
    </lineage>
</organism>
<sequence>NSGRFESRRLGPGRLQESLIADLVQHVRAGLAEQLAQRELELLLGAHPQTLLLALVHLNRLRDDRLLLGNVQRVVAASVKVGAAHAQFGALFLNEVGVVEALGGRGVVGGEDSE</sequence>